<dbReference type="EMBL" id="JAVDSG010000001">
    <property type="protein sequence ID" value="MDR6593600.1"/>
    <property type="molecule type" value="Genomic_DNA"/>
</dbReference>
<keyword evidence="3" id="KW-1185">Reference proteome</keyword>
<dbReference type="Gene3D" id="3.40.50.1820">
    <property type="entry name" value="alpha/beta hydrolase"/>
    <property type="match status" value="1"/>
</dbReference>
<gene>
    <name evidence="2" type="ORF">J2S66_001984</name>
</gene>
<evidence type="ECO:0000313" key="3">
    <source>
        <dbReference type="Proteomes" id="UP001268819"/>
    </source>
</evidence>
<reference evidence="2 3" key="1">
    <citation type="submission" date="2023-07" db="EMBL/GenBank/DDBJ databases">
        <title>Sequencing the genomes of 1000 actinobacteria strains.</title>
        <authorList>
            <person name="Klenk H.-P."/>
        </authorList>
    </citation>
    <scope>NUCLEOTIDE SEQUENCE [LARGE SCALE GENOMIC DNA]</scope>
    <source>
        <strain evidence="2 3">DSM 43749</strain>
    </source>
</reference>
<dbReference type="PANTHER" id="PTHR43265:SF1">
    <property type="entry name" value="ESTERASE ESTD"/>
    <property type="match status" value="1"/>
</dbReference>
<dbReference type="Pfam" id="PF00561">
    <property type="entry name" value="Abhydrolase_1"/>
    <property type="match status" value="1"/>
</dbReference>
<dbReference type="Proteomes" id="UP001268819">
    <property type="component" value="Unassembled WGS sequence"/>
</dbReference>
<organism evidence="2 3">
    <name type="scientific">Saccharothrix longispora</name>
    <dbReference type="NCBI Taxonomy" id="33920"/>
    <lineage>
        <taxon>Bacteria</taxon>
        <taxon>Bacillati</taxon>
        <taxon>Actinomycetota</taxon>
        <taxon>Actinomycetes</taxon>
        <taxon>Pseudonocardiales</taxon>
        <taxon>Pseudonocardiaceae</taxon>
        <taxon>Saccharothrix</taxon>
    </lineage>
</organism>
<dbReference type="RefSeq" id="WP_310306447.1">
    <property type="nucleotide sequence ID" value="NZ_BAAAXB010000001.1"/>
</dbReference>
<feature type="domain" description="AB hydrolase-1" evidence="1">
    <location>
        <begin position="32"/>
        <end position="159"/>
    </location>
</feature>
<proteinExistence type="predicted"/>
<evidence type="ECO:0000313" key="2">
    <source>
        <dbReference type="EMBL" id="MDR6593600.1"/>
    </source>
</evidence>
<sequence>MVATSVETAFRTLDGLELRGTIVTPAVTVRHAVVLVHGGGVTREEGGFFERLADGLADVAVASLRFDLRGHGQSEGRQEDVTLSAILNDIRVALAHLREASGVGTASLLGASFGGGLCAYYAAKRPDEVQRLVLLNPQLDYKKRTIDSRDYWSGDYLDDETSRRLAGQGYIDFTPTFRHGRALLNEVFWLSPHLSLGEIAAPTLIVHGTRDTFVPVESSRWAVSQLEAEHRLVEIDGSQHGFAVHDDPGYLDPQSREWQALVIRTVAEWITAA</sequence>
<dbReference type="SUPFAM" id="SSF53474">
    <property type="entry name" value="alpha/beta-Hydrolases"/>
    <property type="match status" value="1"/>
</dbReference>
<accession>A0ABU1PSI6</accession>
<protein>
    <submittedName>
        <fullName evidence="2">Pimeloyl-ACP methyl ester carboxylesterase</fullName>
    </submittedName>
</protein>
<dbReference type="PANTHER" id="PTHR43265">
    <property type="entry name" value="ESTERASE ESTD"/>
    <property type="match status" value="1"/>
</dbReference>
<dbReference type="InterPro" id="IPR000073">
    <property type="entry name" value="AB_hydrolase_1"/>
</dbReference>
<dbReference type="InterPro" id="IPR029058">
    <property type="entry name" value="AB_hydrolase_fold"/>
</dbReference>
<dbReference type="PRINTS" id="PR00111">
    <property type="entry name" value="ABHYDROLASE"/>
</dbReference>
<dbReference type="InterPro" id="IPR053145">
    <property type="entry name" value="AB_hydrolase_Est10"/>
</dbReference>
<evidence type="ECO:0000259" key="1">
    <source>
        <dbReference type="Pfam" id="PF00561"/>
    </source>
</evidence>
<name>A0ABU1PSI6_9PSEU</name>
<comment type="caution">
    <text evidence="2">The sequence shown here is derived from an EMBL/GenBank/DDBJ whole genome shotgun (WGS) entry which is preliminary data.</text>
</comment>